<dbReference type="PROSITE" id="PS51898">
    <property type="entry name" value="TYR_RECOMBINASE"/>
    <property type="match status" value="1"/>
</dbReference>
<dbReference type="InterPro" id="IPR050808">
    <property type="entry name" value="Phage_Integrase"/>
</dbReference>
<dbReference type="Gene3D" id="1.10.443.10">
    <property type="entry name" value="Intergrase catalytic core"/>
    <property type="match status" value="1"/>
</dbReference>
<dbReference type="Gene3D" id="3.30.160.390">
    <property type="entry name" value="Integrase, DNA-binding domain"/>
    <property type="match status" value="1"/>
</dbReference>
<evidence type="ECO:0000256" key="1">
    <source>
        <dbReference type="ARBA" id="ARBA00008857"/>
    </source>
</evidence>
<dbReference type="InterPro" id="IPR038488">
    <property type="entry name" value="Integrase_DNA-bd_sf"/>
</dbReference>
<dbReference type="AlphaFoldDB" id="A0AB39XS06"/>
<dbReference type="InterPro" id="IPR010998">
    <property type="entry name" value="Integrase_recombinase_N"/>
</dbReference>
<dbReference type="CDD" id="cd00801">
    <property type="entry name" value="INT_P4_C"/>
    <property type="match status" value="1"/>
</dbReference>
<dbReference type="Pfam" id="PF22022">
    <property type="entry name" value="Phage_int_M"/>
    <property type="match status" value="1"/>
</dbReference>
<keyword evidence="3 5" id="KW-0238">DNA-binding</keyword>
<dbReference type="PROSITE" id="PS51900">
    <property type="entry name" value="CB"/>
    <property type="match status" value="1"/>
</dbReference>
<gene>
    <name evidence="8" type="ORF">AB8Z38_11540</name>
</gene>
<dbReference type="InterPro" id="IPR013762">
    <property type="entry name" value="Integrase-like_cat_sf"/>
</dbReference>
<evidence type="ECO:0000313" key="8">
    <source>
        <dbReference type="EMBL" id="XDV59933.1"/>
    </source>
</evidence>
<sequence length="416" mass="46572">MRTWDRLSATFVRGLKKPGKFYDGGGLMLSAAPTKTEGVVSKAWLYRYQLDRRERVMGLGSARVVSLAEARAKANEARKLLAAGVDPISHRHAERMAARAAELHTATFKQVLDQLIDSHGDRWRAKHATQWRNSMTTYAKPLFEVAVGDIDTAMVVTVIEPEWKRAPQTMDRVRRRIGEVLGFAEVRGFRKPGPNPTRWKNHFDKLLPHPRELKPVVHHAALAYDAVPSLCAKLVATDAIPELCLAFTILTASRSQEARGARWDEIDLNAKLWIVPPSRMKRNREHRVPLSKEALALIERLPRNGDHLFSLKGNAKPIVAMSLRKALHRHSDDGVTVHGFRSAFRDWGGERTNAPRELLEVALAHAVGNATEVAYARGDLLEKRRRIMQQWAAFLAAPPARATGNVVALAGRRSRA</sequence>
<evidence type="ECO:0000259" key="6">
    <source>
        <dbReference type="PROSITE" id="PS51898"/>
    </source>
</evidence>
<protein>
    <submittedName>
        <fullName evidence="8">Tyrosine-type recombinase/integrase</fullName>
    </submittedName>
</protein>
<dbReference type="InterPro" id="IPR011010">
    <property type="entry name" value="DNA_brk_join_enz"/>
</dbReference>
<dbReference type="GO" id="GO:0006310">
    <property type="term" value="P:DNA recombination"/>
    <property type="evidence" value="ECO:0007669"/>
    <property type="project" value="UniProtKB-KW"/>
</dbReference>
<evidence type="ECO:0000259" key="7">
    <source>
        <dbReference type="PROSITE" id="PS51900"/>
    </source>
</evidence>
<accession>A0AB39XS06</accession>
<keyword evidence="4" id="KW-0233">DNA recombination</keyword>
<dbReference type="Pfam" id="PF13356">
    <property type="entry name" value="Arm-DNA-bind_3"/>
    <property type="match status" value="1"/>
</dbReference>
<dbReference type="GO" id="GO:0003677">
    <property type="term" value="F:DNA binding"/>
    <property type="evidence" value="ECO:0007669"/>
    <property type="project" value="UniProtKB-UniRule"/>
</dbReference>
<feature type="domain" description="Core-binding (CB)" evidence="7">
    <location>
        <begin position="106"/>
        <end position="185"/>
    </location>
</feature>
<feature type="domain" description="Tyr recombinase" evidence="6">
    <location>
        <begin position="217"/>
        <end position="388"/>
    </location>
</feature>
<dbReference type="InterPro" id="IPR044068">
    <property type="entry name" value="CB"/>
</dbReference>
<evidence type="ECO:0000256" key="3">
    <source>
        <dbReference type="ARBA" id="ARBA00023125"/>
    </source>
</evidence>
<dbReference type="PANTHER" id="PTHR30629">
    <property type="entry name" value="PROPHAGE INTEGRASE"/>
    <property type="match status" value="1"/>
</dbReference>
<evidence type="ECO:0000256" key="4">
    <source>
        <dbReference type="ARBA" id="ARBA00023172"/>
    </source>
</evidence>
<reference evidence="8" key="1">
    <citation type="submission" date="2024-08" db="EMBL/GenBank/DDBJ databases">
        <authorList>
            <person name="Chaddad Z."/>
            <person name="Lamrabet M."/>
            <person name="Bouhnik O."/>
            <person name="Alami S."/>
            <person name="Wipf D."/>
            <person name="Courty P.E."/>
            <person name="Missbah El Idrissi M."/>
        </authorList>
    </citation>
    <scope>NUCLEOTIDE SEQUENCE</scope>
    <source>
        <strain evidence="8">LLZ17</strain>
    </source>
</reference>
<dbReference type="RefSeq" id="WP_369725143.1">
    <property type="nucleotide sequence ID" value="NZ_CP165734.1"/>
</dbReference>
<organism evidence="8">
    <name type="scientific">Bradyrhizobium sp. LLZ17</name>
    <dbReference type="NCBI Taxonomy" id="3239388"/>
    <lineage>
        <taxon>Bacteria</taxon>
        <taxon>Pseudomonadati</taxon>
        <taxon>Pseudomonadota</taxon>
        <taxon>Alphaproteobacteria</taxon>
        <taxon>Hyphomicrobiales</taxon>
        <taxon>Nitrobacteraceae</taxon>
        <taxon>Bradyrhizobium</taxon>
    </lineage>
</organism>
<dbReference type="EMBL" id="CP165734">
    <property type="protein sequence ID" value="XDV59933.1"/>
    <property type="molecule type" value="Genomic_DNA"/>
</dbReference>
<proteinExistence type="inferred from homology"/>
<keyword evidence="2" id="KW-0229">DNA integration</keyword>
<evidence type="ECO:0000256" key="2">
    <source>
        <dbReference type="ARBA" id="ARBA00022908"/>
    </source>
</evidence>
<evidence type="ECO:0000256" key="5">
    <source>
        <dbReference type="PROSITE-ProRule" id="PRU01248"/>
    </source>
</evidence>
<dbReference type="InterPro" id="IPR025166">
    <property type="entry name" value="Integrase_DNA_bind_dom"/>
</dbReference>
<dbReference type="SUPFAM" id="SSF56349">
    <property type="entry name" value="DNA breaking-rejoining enzymes"/>
    <property type="match status" value="1"/>
</dbReference>
<comment type="similarity">
    <text evidence="1">Belongs to the 'phage' integrase family.</text>
</comment>
<name>A0AB39XS06_9BRAD</name>
<dbReference type="PANTHER" id="PTHR30629:SF2">
    <property type="entry name" value="PROPHAGE INTEGRASE INTS-RELATED"/>
    <property type="match status" value="1"/>
</dbReference>
<dbReference type="InterPro" id="IPR002104">
    <property type="entry name" value="Integrase_catalytic"/>
</dbReference>
<dbReference type="Pfam" id="PF00589">
    <property type="entry name" value="Phage_integrase"/>
    <property type="match status" value="1"/>
</dbReference>
<dbReference type="GO" id="GO:0015074">
    <property type="term" value="P:DNA integration"/>
    <property type="evidence" value="ECO:0007669"/>
    <property type="project" value="UniProtKB-KW"/>
</dbReference>
<dbReference type="Gene3D" id="1.10.150.130">
    <property type="match status" value="1"/>
</dbReference>
<dbReference type="InterPro" id="IPR053876">
    <property type="entry name" value="Phage_int_M"/>
</dbReference>